<proteinExistence type="predicted"/>
<accession>A0ABM8B8M3</accession>
<evidence type="ECO:0000313" key="1">
    <source>
        <dbReference type="EMBL" id="BDR53265.1"/>
    </source>
</evidence>
<dbReference type="InterPro" id="IPR043519">
    <property type="entry name" value="NT_sf"/>
</dbReference>
<keyword evidence="2" id="KW-1185">Reference proteome</keyword>
<dbReference type="EMBL" id="AP026798">
    <property type="protein sequence ID" value="BDR53265.1"/>
    <property type="molecule type" value="Genomic_DNA"/>
</dbReference>
<evidence type="ECO:0008006" key="3">
    <source>
        <dbReference type="Google" id="ProtNLM"/>
    </source>
</evidence>
<dbReference type="PANTHER" id="PTHR34822">
    <property type="entry name" value="GRPB DOMAIN PROTEIN (AFU_ORTHOLOGUE AFUA_1G01530)"/>
    <property type="match status" value="1"/>
</dbReference>
<dbReference type="InterPro" id="IPR007344">
    <property type="entry name" value="GrpB/CoaE"/>
</dbReference>
<gene>
    <name evidence="1" type="ORF">KIM372_11720</name>
</gene>
<dbReference type="Pfam" id="PF04229">
    <property type="entry name" value="GrpB"/>
    <property type="match status" value="1"/>
</dbReference>
<dbReference type="SUPFAM" id="SSF81301">
    <property type="entry name" value="Nucleotidyltransferase"/>
    <property type="match status" value="1"/>
</dbReference>
<organism evidence="1 2">
    <name type="scientific">Bombiscardovia nodaiensis</name>
    <dbReference type="NCBI Taxonomy" id="2932181"/>
    <lineage>
        <taxon>Bacteria</taxon>
        <taxon>Bacillati</taxon>
        <taxon>Actinomycetota</taxon>
        <taxon>Actinomycetes</taxon>
        <taxon>Bifidobacteriales</taxon>
        <taxon>Bifidobacteriaceae</taxon>
        <taxon>Bombiscardovia</taxon>
    </lineage>
</organism>
<dbReference type="Gene3D" id="3.30.460.10">
    <property type="entry name" value="Beta Polymerase, domain 2"/>
    <property type="match status" value="1"/>
</dbReference>
<dbReference type="PANTHER" id="PTHR34822:SF1">
    <property type="entry name" value="GRPB FAMILY PROTEIN"/>
    <property type="match status" value="1"/>
</dbReference>
<protein>
    <recommendedName>
        <fullName evidence="3">GrpB family protein</fullName>
    </recommendedName>
</protein>
<name>A0ABM8B8M3_9BIFI</name>
<reference evidence="1 2" key="1">
    <citation type="journal article" date="2023" name="Microbiol. Spectr.">
        <title>Symbiosis of Carpenter Bees with Uncharacterized Lactic Acid Bacteria Showing NAD Auxotrophy.</title>
        <authorList>
            <person name="Kawasaki S."/>
            <person name="Ozawa K."/>
            <person name="Mori T."/>
            <person name="Yamamoto A."/>
            <person name="Ito M."/>
            <person name="Ohkuma M."/>
            <person name="Sakamoto M."/>
            <person name="Matsutani M."/>
        </authorList>
    </citation>
    <scope>NUCLEOTIDE SEQUENCE [LARGE SCALE GENOMIC DNA]</scope>
    <source>
        <strain evidence="1 2">Kim37-2</strain>
    </source>
</reference>
<evidence type="ECO:0000313" key="2">
    <source>
        <dbReference type="Proteomes" id="UP001321766"/>
    </source>
</evidence>
<sequence>MRTKHVEVVEHDEGWHDQFRRLQQRLTQGLEEAGMGGALVGIEHVGSTAVCGLWAKPILDIDLVYRERSDLTGIARALAKLGYTDEGNLGIPGREAFAYDELPGLMTHHLYACPQDSAELKRHITFRDYLRSHPQAVKEYSQAKREAAQRFPDDIDNYIAYKSPVIEKLYRSCGLLGEGE</sequence>
<dbReference type="Proteomes" id="UP001321766">
    <property type="component" value="Chromosome"/>
</dbReference>